<proteinExistence type="predicted"/>
<sequence length="62" mass="6734">MSHRFVIDRRRGLWLGVCRGFADWSGTDVGLVRAALVLLTILGLGLPGIVAYVLIGWLAGVR</sequence>
<dbReference type="EMBL" id="JACEIB010000001">
    <property type="protein sequence ID" value="MBA2932543.1"/>
    <property type="molecule type" value="Genomic_DNA"/>
</dbReference>
<feature type="transmembrane region" description="Helical" evidence="1">
    <location>
        <begin position="34"/>
        <end position="59"/>
    </location>
</feature>
<keyword evidence="4" id="KW-1185">Reference proteome</keyword>
<keyword evidence="1" id="KW-1133">Transmembrane helix</keyword>
<evidence type="ECO:0000259" key="2">
    <source>
        <dbReference type="Pfam" id="PF04024"/>
    </source>
</evidence>
<feature type="domain" description="Phage shock protein PspC N-terminal" evidence="2">
    <location>
        <begin position="8"/>
        <end position="57"/>
    </location>
</feature>
<protein>
    <submittedName>
        <fullName evidence="3">PspC domain-containing protein</fullName>
    </submittedName>
</protein>
<keyword evidence="1" id="KW-0812">Transmembrane</keyword>
<organism evidence="3 4">
    <name type="scientific">Sphingomonas chungangi</name>
    <dbReference type="NCBI Taxonomy" id="2683589"/>
    <lineage>
        <taxon>Bacteria</taxon>
        <taxon>Pseudomonadati</taxon>
        <taxon>Pseudomonadota</taxon>
        <taxon>Alphaproteobacteria</taxon>
        <taxon>Sphingomonadales</taxon>
        <taxon>Sphingomonadaceae</taxon>
        <taxon>Sphingomonas</taxon>
    </lineage>
</organism>
<accession>A0A838KZ46</accession>
<dbReference type="InterPro" id="IPR007168">
    <property type="entry name" value="Phageshock_PspC_N"/>
</dbReference>
<dbReference type="RefSeq" id="WP_160364663.1">
    <property type="nucleotide sequence ID" value="NZ_JACEIB010000001.1"/>
</dbReference>
<gene>
    <name evidence="3" type="ORF">HZF05_00410</name>
</gene>
<dbReference type="Pfam" id="PF04024">
    <property type="entry name" value="PspC"/>
    <property type="match status" value="1"/>
</dbReference>
<keyword evidence="1" id="KW-0472">Membrane</keyword>
<comment type="caution">
    <text evidence="3">The sequence shown here is derived from an EMBL/GenBank/DDBJ whole genome shotgun (WGS) entry which is preliminary data.</text>
</comment>
<name>A0A838KZ46_9SPHN</name>
<evidence type="ECO:0000256" key="1">
    <source>
        <dbReference type="SAM" id="Phobius"/>
    </source>
</evidence>
<evidence type="ECO:0000313" key="3">
    <source>
        <dbReference type="EMBL" id="MBA2932543.1"/>
    </source>
</evidence>
<dbReference type="AlphaFoldDB" id="A0A838KZ46"/>
<evidence type="ECO:0000313" key="4">
    <source>
        <dbReference type="Proteomes" id="UP000570166"/>
    </source>
</evidence>
<dbReference type="Proteomes" id="UP000570166">
    <property type="component" value="Unassembled WGS sequence"/>
</dbReference>
<reference evidence="3 4" key="1">
    <citation type="submission" date="2020-07" db="EMBL/GenBank/DDBJ databases">
        <authorList>
            <person name="Sun Q."/>
        </authorList>
    </citation>
    <scope>NUCLEOTIDE SEQUENCE [LARGE SCALE GENOMIC DNA]</scope>
    <source>
        <strain evidence="3 4">CGMCC 1.13654</strain>
    </source>
</reference>